<dbReference type="PANTHER" id="PTHR30437">
    <property type="entry name" value="TRANSCRIPTION ELONGATION FACTOR GREA"/>
    <property type="match status" value="1"/>
</dbReference>
<dbReference type="NCBIfam" id="TIGR01462">
    <property type="entry name" value="greA"/>
    <property type="match status" value="1"/>
</dbReference>
<dbReference type="NCBIfam" id="NF001263">
    <property type="entry name" value="PRK00226.1-4"/>
    <property type="match status" value="1"/>
</dbReference>
<dbReference type="Pfam" id="PF03449">
    <property type="entry name" value="GreA_GreB_N"/>
    <property type="match status" value="1"/>
</dbReference>
<dbReference type="SUPFAM" id="SSF46557">
    <property type="entry name" value="GreA transcript cleavage protein, N-terminal domain"/>
    <property type="match status" value="1"/>
</dbReference>
<evidence type="ECO:0000259" key="11">
    <source>
        <dbReference type="Pfam" id="PF03449"/>
    </source>
</evidence>
<dbReference type="Proteomes" id="UP000005090">
    <property type="component" value="Chromosome"/>
</dbReference>
<evidence type="ECO:0000256" key="6">
    <source>
        <dbReference type="ARBA" id="ARBA00024916"/>
    </source>
</evidence>
<keyword evidence="3 8" id="KW-0805">Transcription regulation</keyword>
<accession>H8GR72</accession>
<feature type="domain" description="Transcription elongation factor GreA/GreB C-terminal" evidence="10">
    <location>
        <begin position="83"/>
        <end position="158"/>
    </location>
</feature>
<keyword evidence="12" id="KW-0648">Protein biosynthesis</keyword>
<proteinExistence type="inferred from homology"/>
<keyword evidence="13" id="KW-1185">Reference proteome</keyword>
<dbReference type="FunFam" id="1.10.287.180:FF:000001">
    <property type="entry name" value="Transcription elongation factor GreA"/>
    <property type="match status" value="1"/>
</dbReference>
<evidence type="ECO:0000256" key="9">
    <source>
        <dbReference type="RuleBase" id="RU000556"/>
    </source>
</evidence>
<keyword evidence="5 8" id="KW-0804">Transcription</keyword>
<evidence type="ECO:0000256" key="3">
    <source>
        <dbReference type="ARBA" id="ARBA00023015"/>
    </source>
</evidence>
<dbReference type="Gene3D" id="3.10.50.30">
    <property type="entry name" value="Transcription elongation factor, GreA/GreB, C-terminal domain"/>
    <property type="match status" value="1"/>
</dbReference>
<dbReference type="GO" id="GO:0003677">
    <property type="term" value="F:DNA binding"/>
    <property type="evidence" value="ECO:0007669"/>
    <property type="project" value="UniProtKB-UniRule"/>
</dbReference>
<evidence type="ECO:0000256" key="2">
    <source>
        <dbReference type="ARBA" id="ARBA00013729"/>
    </source>
</evidence>
<dbReference type="InterPro" id="IPR022691">
    <property type="entry name" value="Tscrpt_elong_fac_GreA/B_N"/>
</dbReference>
<keyword evidence="12" id="KW-0251">Elongation factor</keyword>
<dbReference type="Gene3D" id="1.10.287.180">
    <property type="entry name" value="Transcription elongation factor, GreA/GreB, N-terminal domain"/>
    <property type="match status" value="1"/>
</dbReference>
<dbReference type="InterPro" id="IPR028624">
    <property type="entry name" value="Tscrpt_elong_fac_GreA/B"/>
</dbReference>
<evidence type="ECO:0000256" key="5">
    <source>
        <dbReference type="ARBA" id="ARBA00023163"/>
    </source>
</evidence>
<gene>
    <name evidence="8" type="primary">greA</name>
    <name evidence="12" type="ORF">Metal_2146</name>
</gene>
<comment type="similarity">
    <text evidence="1 8 9">Belongs to the GreA/GreB family.</text>
</comment>
<dbReference type="AlphaFoldDB" id="H8GR72"/>
<dbReference type="PROSITE" id="PS00830">
    <property type="entry name" value="GREAB_2"/>
    <property type="match status" value="1"/>
</dbReference>
<evidence type="ECO:0000259" key="10">
    <source>
        <dbReference type="Pfam" id="PF01272"/>
    </source>
</evidence>
<dbReference type="InterPro" id="IPR036953">
    <property type="entry name" value="GreA/GreB_C_sf"/>
</dbReference>
<feature type="domain" description="Transcription elongation factor GreA/GreB N-terminal" evidence="11">
    <location>
        <begin position="5"/>
        <end position="75"/>
    </location>
</feature>
<evidence type="ECO:0000313" key="12">
    <source>
        <dbReference type="EMBL" id="EIC29899.1"/>
    </source>
</evidence>
<dbReference type="InterPro" id="IPR006359">
    <property type="entry name" value="Tscrpt_elong_fac_GreA"/>
</dbReference>
<dbReference type="RefSeq" id="WP_005372133.1">
    <property type="nucleotide sequence ID" value="NZ_CM001475.1"/>
</dbReference>
<dbReference type="STRING" id="686340.Metal_2146"/>
<dbReference type="InterPro" id="IPR036805">
    <property type="entry name" value="Tscrpt_elong_fac_GreA/B_N_sf"/>
</dbReference>
<protein>
    <recommendedName>
        <fullName evidence="2 8">Transcription elongation factor GreA</fullName>
    </recommendedName>
    <alternativeName>
        <fullName evidence="7 8">Transcript cleavage factor GreA</fullName>
    </alternativeName>
</protein>
<dbReference type="Pfam" id="PF01272">
    <property type="entry name" value="GreA_GreB"/>
    <property type="match status" value="1"/>
</dbReference>
<dbReference type="GO" id="GO:0003746">
    <property type="term" value="F:translation elongation factor activity"/>
    <property type="evidence" value="ECO:0007669"/>
    <property type="project" value="UniProtKB-KW"/>
</dbReference>
<dbReference type="InterPro" id="IPR001437">
    <property type="entry name" value="Tscrpt_elong_fac_GreA/B_C"/>
</dbReference>
<dbReference type="EMBL" id="CM001475">
    <property type="protein sequence ID" value="EIC29899.1"/>
    <property type="molecule type" value="Genomic_DNA"/>
</dbReference>
<dbReference type="NCBIfam" id="NF001264">
    <property type="entry name" value="PRK00226.1-5"/>
    <property type="match status" value="1"/>
</dbReference>
<dbReference type="InterPro" id="IPR023459">
    <property type="entry name" value="Tscrpt_elong_fac_GreA/B_fam"/>
</dbReference>
<evidence type="ECO:0000313" key="13">
    <source>
        <dbReference type="Proteomes" id="UP000005090"/>
    </source>
</evidence>
<evidence type="ECO:0000256" key="8">
    <source>
        <dbReference type="HAMAP-Rule" id="MF_00105"/>
    </source>
</evidence>
<sequence>MTTKVPLTVKGAEKLRAELEELKTVIRPRIIQAIATAREHGDLKENAEYHAAREQQSFAEGRIKEIEAKLSNAQVIDVTKLDPNGKVVFGATVEIEDIDSGKTVTYQIVGEDEANIKESRISIGSPIARALIGKETGDVVTVKAPSGNVEYEIISVEYI</sequence>
<comment type="function">
    <text evidence="6 8 9">Necessary for efficient RNA polymerase transcription elongation past template-encoded arresting sites. The arresting sites in DNA have the property of trapping a certain fraction of elongating RNA polymerases that pass through, resulting in locked ternary complexes. Cleavage of the nascent transcript by cleavage factors such as GreA or GreB allows the resumption of elongation from the new 3'terminus. GreA releases sequences of 2 to 3 nucleotides.</text>
</comment>
<evidence type="ECO:0000256" key="1">
    <source>
        <dbReference type="ARBA" id="ARBA00008213"/>
    </source>
</evidence>
<evidence type="ECO:0000256" key="7">
    <source>
        <dbReference type="ARBA" id="ARBA00030776"/>
    </source>
</evidence>
<dbReference type="NCBIfam" id="NF001261">
    <property type="entry name" value="PRK00226.1-2"/>
    <property type="match status" value="1"/>
</dbReference>
<dbReference type="FunFam" id="3.10.50.30:FF:000001">
    <property type="entry name" value="Transcription elongation factor GreA"/>
    <property type="match status" value="1"/>
</dbReference>
<dbReference type="GO" id="GO:0032784">
    <property type="term" value="P:regulation of DNA-templated transcription elongation"/>
    <property type="evidence" value="ECO:0007669"/>
    <property type="project" value="UniProtKB-UniRule"/>
</dbReference>
<dbReference type="PANTHER" id="PTHR30437:SF4">
    <property type="entry name" value="TRANSCRIPTION ELONGATION FACTOR GREA"/>
    <property type="match status" value="1"/>
</dbReference>
<evidence type="ECO:0000256" key="4">
    <source>
        <dbReference type="ARBA" id="ARBA00023125"/>
    </source>
</evidence>
<dbReference type="PROSITE" id="PS00829">
    <property type="entry name" value="GREAB_1"/>
    <property type="match status" value="1"/>
</dbReference>
<reference evidence="12 13" key="1">
    <citation type="journal article" date="2013" name="Genome Announc.">
        <title>Genome Sequence of the Obligate Gammaproteobacterial Methanotroph Methylomicrobium album Strain BG8.</title>
        <authorList>
            <person name="Kits K.D."/>
            <person name="Kalyuzhnaya M.G."/>
            <person name="Klotz M.G."/>
            <person name="Jetten M.S."/>
            <person name="Op den Camp H.J."/>
            <person name="Vuilleumier S."/>
            <person name="Bringel F."/>
            <person name="Dispirito A.A."/>
            <person name="Murrell J.C."/>
            <person name="Bruce D."/>
            <person name="Cheng J.F."/>
            <person name="Copeland A."/>
            <person name="Goodwin L."/>
            <person name="Hauser L."/>
            <person name="Lajus A."/>
            <person name="Land M.L."/>
            <person name="Lapidus A."/>
            <person name="Lucas S."/>
            <person name="Medigue C."/>
            <person name="Pitluck S."/>
            <person name="Woyke T."/>
            <person name="Zeytun A."/>
            <person name="Stein L.Y."/>
        </authorList>
    </citation>
    <scope>NUCLEOTIDE SEQUENCE [LARGE SCALE GENOMIC DNA]</scope>
    <source>
        <strain evidence="12 13">BG8</strain>
    </source>
</reference>
<organism evidence="12 13">
    <name type="scientific">Methylomicrobium album BG8</name>
    <dbReference type="NCBI Taxonomy" id="686340"/>
    <lineage>
        <taxon>Bacteria</taxon>
        <taxon>Pseudomonadati</taxon>
        <taxon>Pseudomonadota</taxon>
        <taxon>Gammaproteobacteria</taxon>
        <taxon>Methylococcales</taxon>
        <taxon>Methylococcaceae</taxon>
        <taxon>Methylomicrobium</taxon>
    </lineage>
</organism>
<dbReference type="GO" id="GO:0070063">
    <property type="term" value="F:RNA polymerase binding"/>
    <property type="evidence" value="ECO:0007669"/>
    <property type="project" value="InterPro"/>
</dbReference>
<dbReference type="eggNOG" id="COG0782">
    <property type="taxonomic scope" value="Bacteria"/>
</dbReference>
<dbReference type="HOGENOM" id="CLU_101379_2_0_6"/>
<keyword evidence="4 8" id="KW-0238">DNA-binding</keyword>
<name>H8GR72_METAL</name>
<dbReference type="GO" id="GO:0006354">
    <property type="term" value="P:DNA-templated transcription elongation"/>
    <property type="evidence" value="ECO:0007669"/>
    <property type="project" value="TreeGrafter"/>
</dbReference>
<dbReference type="SUPFAM" id="SSF54534">
    <property type="entry name" value="FKBP-like"/>
    <property type="match status" value="1"/>
</dbReference>
<dbReference type="InterPro" id="IPR018151">
    <property type="entry name" value="TF_GreA/GreB_CS"/>
</dbReference>
<dbReference type="PIRSF" id="PIRSF006092">
    <property type="entry name" value="GreA_GreB"/>
    <property type="match status" value="1"/>
</dbReference>
<dbReference type="HAMAP" id="MF_00105">
    <property type="entry name" value="GreA_GreB"/>
    <property type="match status" value="1"/>
</dbReference>